<comment type="caution">
    <text evidence="5">Lacks conserved residue(s) required for the propagation of feature annotation.</text>
</comment>
<feature type="binding site" evidence="5">
    <location>
        <begin position="65"/>
        <end position="67"/>
    </location>
    <ligand>
        <name>AMP</name>
        <dbReference type="ChEBI" id="CHEBI:456215"/>
    </ligand>
</feature>
<dbReference type="Gene3D" id="3.40.50.300">
    <property type="entry name" value="P-loop containing nucleotide triphosphate hydrolases"/>
    <property type="match status" value="1"/>
</dbReference>
<gene>
    <name evidence="5" type="primary">adk</name>
    <name evidence="8" type="ORF">ACFSW8_04785</name>
</gene>
<dbReference type="Pfam" id="PF00406">
    <property type="entry name" value="ADK"/>
    <property type="match status" value="1"/>
</dbReference>
<comment type="subunit">
    <text evidence="5 7">Monomer.</text>
</comment>
<dbReference type="EMBL" id="JBHUJB010000021">
    <property type="protein sequence ID" value="MFD2158205.1"/>
    <property type="molecule type" value="Genomic_DNA"/>
</dbReference>
<dbReference type="PRINTS" id="PR00094">
    <property type="entry name" value="ADENYLTKNASE"/>
</dbReference>
<dbReference type="PROSITE" id="PS00113">
    <property type="entry name" value="ADENYLATE_KINASE"/>
    <property type="match status" value="1"/>
</dbReference>
<comment type="function">
    <text evidence="5">Catalyzes the reversible transfer of the terminal phosphate group between ATP and AMP. Plays an important role in cellular energy homeostasis and in adenine nucleotide metabolism.</text>
</comment>
<dbReference type="CDD" id="cd01428">
    <property type="entry name" value="ADK"/>
    <property type="match status" value="1"/>
</dbReference>
<dbReference type="GO" id="GO:0016301">
    <property type="term" value="F:kinase activity"/>
    <property type="evidence" value="ECO:0007669"/>
    <property type="project" value="UniProtKB-KW"/>
</dbReference>
<dbReference type="HAMAP" id="MF_00235">
    <property type="entry name" value="Adenylate_kinase_Adk"/>
    <property type="match status" value="1"/>
</dbReference>
<keyword evidence="9" id="KW-1185">Reference proteome</keyword>
<feature type="binding site" evidence="5">
    <location>
        <position position="183"/>
    </location>
    <ligand>
        <name>ATP</name>
        <dbReference type="ChEBI" id="CHEBI:30616"/>
    </ligand>
</feature>
<comment type="caution">
    <text evidence="8">The sequence shown here is derived from an EMBL/GenBank/DDBJ whole genome shotgun (WGS) entry which is preliminary data.</text>
</comment>
<dbReference type="EC" id="2.7.4.3" evidence="5 7"/>
<comment type="pathway">
    <text evidence="5">Purine metabolism; AMP biosynthesis via salvage pathway; AMP from ADP: step 1/1.</text>
</comment>
<feature type="binding site" evidence="5">
    <location>
        <position position="45"/>
    </location>
    <ligand>
        <name>AMP</name>
        <dbReference type="ChEBI" id="CHEBI:456215"/>
    </ligand>
</feature>
<dbReference type="InterPro" id="IPR027417">
    <property type="entry name" value="P-loop_NTPase"/>
</dbReference>
<evidence type="ECO:0000313" key="9">
    <source>
        <dbReference type="Proteomes" id="UP001597389"/>
    </source>
</evidence>
<name>A0ABW4Z897_9BACT</name>
<keyword evidence="1 5" id="KW-0808">Transferase</keyword>
<dbReference type="InterPro" id="IPR000850">
    <property type="entry name" value="Adenylat/UMP-CMP_kin"/>
</dbReference>
<keyword evidence="3 5" id="KW-0547">Nucleotide-binding</keyword>
<keyword evidence="5 7" id="KW-0067">ATP-binding</keyword>
<comment type="subcellular location">
    <subcellularLocation>
        <location evidence="5 7">Cytoplasm</location>
    </subcellularLocation>
</comment>
<feature type="binding site" evidence="5">
    <location>
        <position position="156"/>
    </location>
    <ligand>
        <name>AMP</name>
        <dbReference type="ChEBI" id="CHEBI:456215"/>
    </ligand>
</feature>
<keyword evidence="4 5" id="KW-0418">Kinase</keyword>
<evidence type="ECO:0000256" key="6">
    <source>
        <dbReference type="RuleBase" id="RU003330"/>
    </source>
</evidence>
<organism evidence="8 9">
    <name type="scientific">Rubritalea tangerina</name>
    <dbReference type="NCBI Taxonomy" id="430798"/>
    <lineage>
        <taxon>Bacteria</taxon>
        <taxon>Pseudomonadati</taxon>
        <taxon>Verrucomicrobiota</taxon>
        <taxon>Verrucomicrobiia</taxon>
        <taxon>Verrucomicrobiales</taxon>
        <taxon>Rubritaleaceae</taxon>
        <taxon>Rubritalea</taxon>
    </lineage>
</organism>
<dbReference type="InterPro" id="IPR033690">
    <property type="entry name" value="Adenylat_kinase_CS"/>
</dbReference>
<evidence type="ECO:0000256" key="7">
    <source>
        <dbReference type="RuleBase" id="RU003331"/>
    </source>
</evidence>
<feature type="binding site" evidence="5">
    <location>
        <position position="144"/>
    </location>
    <ligand>
        <name>AMP</name>
        <dbReference type="ChEBI" id="CHEBI:456215"/>
    </ligand>
</feature>
<evidence type="ECO:0000313" key="8">
    <source>
        <dbReference type="EMBL" id="MFD2158205.1"/>
    </source>
</evidence>
<proteinExistence type="inferred from homology"/>
<accession>A0ABW4Z897</accession>
<evidence type="ECO:0000256" key="5">
    <source>
        <dbReference type="HAMAP-Rule" id="MF_00235"/>
    </source>
</evidence>
<evidence type="ECO:0000256" key="2">
    <source>
        <dbReference type="ARBA" id="ARBA00022727"/>
    </source>
</evidence>
<keyword evidence="5" id="KW-0963">Cytoplasm</keyword>
<feature type="binding site" evidence="5">
    <location>
        <begin position="19"/>
        <end position="24"/>
    </location>
    <ligand>
        <name>ATP</name>
        <dbReference type="ChEBI" id="CHEBI:30616"/>
    </ligand>
</feature>
<comment type="domain">
    <text evidence="5">Consists of three domains, a large central CORE domain and two small peripheral domains, NMPbind and LID, which undergo movements during catalysis. The LID domain closes over the site of phosphoryl transfer upon ATP binding. Assembling and dissambling the active center during each catalytic cycle provides an effective means to prevent ATP hydrolysis.</text>
</comment>
<sequence length="210" mass="24104">MATESKTKRPAILILGAPGSGKGTQGKALGMVPRFFHCACGDVFRSLDTRTELGKKFVEYSSKGQLVPDELTIQLWEAQIQNWKDSHVYFPDTDILILDGIPRNVKQAEILSEYIDVHHIFHLSCPDRTELARRMRKRALRENRMDDASDSVIEDRIRTYEAETKPILEFYPDEIRTDIDATQQPIKVMHDIISKIITLPIYEEMDKVSI</sequence>
<dbReference type="RefSeq" id="WP_377090367.1">
    <property type="nucleotide sequence ID" value="NZ_JBHSJL010000014.1"/>
</dbReference>
<keyword evidence="2 5" id="KW-0545">Nucleotide biosynthesis</keyword>
<dbReference type="SUPFAM" id="SSF52540">
    <property type="entry name" value="P-loop containing nucleoside triphosphate hydrolases"/>
    <property type="match status" value="1"/>
</dbReference>
<evidence type="ECO:0000256" key="3">
    <source>
        <dbReference type="ARBA" id="ARBA00022741"/>
    </source>
</evidence>
<dbReference type="Proteomes" id="UP001597389">
    <property type="component" value="Unassembled WGS sequence"/>
</dbReference>
<evidence type="ECO:0000256" key="4">
    <source>
        <dbReference type="ARBA" id="ARBA00022777"/>
    </source>
</evidence>
<protein>
    <recommendedName>
        <fullName evidence="5 7">Adenylate kinase</fullName>
        <shortName evidence="5">AK</shortName>
        <ecNumber evidence="5 7">2.7.4.3</ecNumber>
    </recommendedName>
    <alternativeName>
        <fullName evidence="5">ATP-AMP transphosphorylase</fullName>
    </alternativeName>
    <alternativeName>
        <fullName evidence="5">ATP:AMP phosphotransferase</fullName>
    </alternativeName>
    <alternativeName>
        <fullName evidence="5">Adenylate monophosphate kinase</fullName>
    </alternativeName>
</protein>
<evidence type="ECO:0000256" key="1">
    <source>
        <dbReference type="ARBA" id="ARBA00022679"/>
    </source>
</evidence>
<reference evidence="9" key="1">
    <citation type="journal article" date="2019" name="Int. J. Syst. Evol. Microbiol.">
        <title>The Global Catalogue of Microorganisms (GCM) 10K type strain sequencing project: providing services to taxonomists for standard genome sequencing and annotation.</title>
        <authorList>
            <consortium name="The Broad Institute Genomics Platform"/>
            <consortium name="The Broad Institute Genome Sequencing Center for Infectious Disease"/>
            <person name="Wu L."/>
            <person name="Ma J."/>
        </authorList>
    </citation>
    <scope>NUCLEOTIDE SEQUENCE [LARGE SCALE GENOMIC DNA]</scope>
    <source>
        <strain evidence="9">CCUG 57942</strain>
    </source>
</reference>
<comment type="similarity">
    <text evidence="5 6">Belongs to the adenylate kinase family.</text>
</comment>
<dbReference type="PANTHER" id="PTHR23359">
    <property type="entry name" value="NUCLEOTIDE KINASE"/>
    <property type="match status" value="1"/>
</dbReference>
<comment type="catalytic activity">
    <reaction evidence="5 7">
        <text>AMP + ATP = 2 ADP</text>
        <dbReference type="Rhea" id="RHEA:12973"/>
        <dbReference type="ChEBI" id="CHEBI:30616"/>
        <dbReference type="ChEBI" id="CHEBI:456215"/>
        <dbReference type="ChEBI" id="CHEBI:456216"/>
        <dbReference type="EC" id="2.7.4.3"/>
    </reaction>
</comment>
<feature type="binding site" evidence="5">
    <location>
        <position position="107"/>
    </location>
    <ligand>
        <name>AMP</name>
        <dbReference type="ChEBI" id="CHEBI:456215"/>
    </ligand>
</feature>
<feature type="binding site" evidence="5">
    <location>
        <position position="138"/>
    </location>
    <ligand>
        <name>ATP</name>
        <dbReference type="ChEBI" id="CHEBI:30616"/>
    </ligand>
</feature>